<feature type="region of interest" description="Disordered" evidence="1">
    <location>
        <begin position="1"/>
        <end position="67"/>
    </location>
</feature>
<dbReference type="EMBL" id="JAWJWE010000004">
    <property type="protein sequence ID" value="KAK6636754.1"/>
    <property type="molecule type" value="Genomic_DNA"/>
</dbReference>
<protein>
    <submittedName>
        <fullName evidence="2">Uncharacterized protein</fullName>
    </submittedName>
</protein>
<comment type="caution">
    <text evidence="2">The sequence shown here is derived from an EMBL/GenBank/DDBJ whole genome shotgun (WGS) entry which is preliminary data.</text>
</comment>
<name>A0AAN8P428_POLSC</name>
<organism evidence="2 3">
    <name type="scientific">Polyplax serrata</name>
    <name type="common">Common mouse louse</name>
    <dbReference type="NCBI Taxonomy" id="468196"/>
    <lineage>
        <taxon>Eukaryota</taxon>
        <taxon>Metazoa</taxon>
        <taxon>Ecdysozoa</taxon>
        <taxon>Arthropoda</taxon>
        <taxon>Hexapoda</taxon>
        <taxon>Insecta</taxon>
        <taxon>Pterygota</taxon>
        <taxon>Neoptera</taxon>
        <taxon>Paraneoptera</taxon>
        <taxon>Psocodea</taxon>
        <taxon>Troctomorpha</taxon>
        <taxon>Phthiraptera</taxon>
        <taxon>Anoplura</taxon>
        <taxon>Polyplacidae</taxon>
        <taxon>Polyplax</taxon>
    </lineage>
</organism>
<evidence type="ECO:0000313" key="3">
    <source>
        <dbReference type="Proteomes" id="UP001372834"/>
    </source>
</evidence>
<feature type="compositionally biased region" description="Basic and acidic residues" evidence="1">
    <location>
        <begin position="16"/>
        <end position="53"/>
    </location>
</feature>
<proteinExistence type="predicted"/>
<gene>
    <name evidence="2" type="ORF">RUM43_010417</name>
</gene>
<sequence length="67" mass="7923">MERCKSRSFGKGTLGKGERDDETQRELGYDESKKLYDGKQEGWKEEREREKSDQVPACDKNYYKNNP</sequence>
<accession>A0AAN8P428</accession>
<evidence type="ECO:0000313" key="2">
    <source>
        <dbReference type="EMBL" id="KAK6636754.1"/>
    </source>
</evidence>
<evidence type="ECO:0000256" key="1">
    <source>
        <dbReference type="SAM" id="MobiDB-lite"/>
    </source>
</evidence>
<reference evidence="2 3" key="1">
    <citation type="submission" date="2023-10" db="EMBL/GenBank/DDBJ databases">
        <title>Genomes of two closely related lineages of the louse Polyplax serrata with different host specificities.</title>
        <authorList>
            <person name="Martinu J."/>
            <person name="Tarabai H."/>
            <person name="Stefka J."/>
            <person name="Hypsa V."/>
        </authorList>
    </citation>
    <scope>NUCLEOTIDE SEQUENCE [LARGE SCALE GENOMIC DNA]</scope>
    <source>
        <strain evidence="2">HR10_N</strain>
    </source>
</reference>
<dbReference type="Proteomes" id="UP001372834">
    <property type="component" value="Unassembled WGS sequence"/>
</dbReference>
<dbReference type="AlphaFoldDB" id="A0AAN8P428"/>